<dbReference type="GO" id="GO:0016763">
    <property type="term" value="F:pentosyltransferase activity"/>
    <property type="evidence" value="ECO:0007669"/>
    <property type="project" value="TreeGrafter"/>
</dbReference>
<dbReference type="PANTHER" id="PTHR33908:SF11">
    <property type="entry name" value="MEMBRANE PROTEIN"/>
    <property type="match status" value="1"/>
</dbReference>
<comment type="caution">
    <text evidence="9">The sequence shown here is derived from an EMBL/GenBank/DDBJ whole genome shotgun (WGS) entry which is preliminary data.</text>
</comment>
<evidence type="ECO:0000256" key="1">
    <source>
        <dbReference type="ARBA" id="ARBA00004651"/>
    </source>
</evidence>
<gene>
    <name evidence="9" type="ORF">HMPREF2137_07610</name>
</gene>
<dbReference type="AlphaFoldDB" id="A0A095ZIQ5"/>
<organism evidence="9 10">
    <name type="scientific">Hoylesella buccalis DNF00853</name>
    <dbReference type="NCBI Taxonomy" id="1401074"/>
    <lineage>
        <taxon>Bacteria</taxon>
        <taxon>Pseudomonadati</taxon>
        <taxon>Bacteroidota</taxon>
        <taxon>Bacteroidia</taxon>
        <taxon>Bacteroidales</taxon>
        <taxon>Prevotellaceae</taxon>
        <taxon>Hoylesella</taxon>
    </lineage>
</organism>
<keyword evidence="5 8" id="KW-0812">Transmembrane</keyword>
<dbReference type="OrthoDB" id="1098184at2"/>
<feature type="transmembrane region" description="Helical" evidence="8">
    <location>
        <begin position="339"/>
        <end position="361"/>
    </location>
</feature>
<evidence type="ECO:0000256" key="2">
    <source>
        <dbReference type="ARBA" id="ARBA00022475"/>
    </source>
</evidence>
<feature type="transmembrane region" description="Helical" evidence="8">
    <location>
        <begin position="168"/>
        <end position="187"/>
    </location>
</feature>
<dbReference type="GO" id="GO:0005886">
    <property type="term" value="C:plasma membrane"/>
    <property type="evidence" value="ECO:0007669"/>
    <property type="project" value="UniProtKB-SubCell"/>
</dbReference>
<evidence type="ECO:0000313" key="10">
    <source>
        <dbReference type="Proteomes" id="UP000029556"/>
    </source>
</evidence>
<evidence type="ECO:0000256" key="3">
    <source>
        <dbReference type="ARBA" id="ARBA00022676"/>
    </source>
</evidence>
<dbReference type="EMBL" id="JRNN01000066">
    <property type="protein sequence ID" value="KGF34640.1"/>
    <property type="molecule type" value="Genomic_DNA"/>
</dbReference>
<name>A0A095ZIQ5_9BACT</name>
<dbReference type="Proteomes" id="UP000029556">
    <property type="component" value="Unassembled WGS sequence"/>
</dbReference>
<accession>A0A095ZIQ5</accession>
<evidence type="ECO:0000256" key="6">
    <source>
        <dbReference type="ARBA" id="ARBA00022989"/>
    </source>
</evidence>
<feature type="transmembrane region" description="Helical" evidence="8">
    <location>
        <begin position="130"/>
        <end position="148"/>
    </location>
</feature>
<dbReference type="GO" id="GO:0009103">
    <property type="term" value="P:lipopolysaccharide biosynthetic process"/>
    <property type="evidence" value="ECO:0007669"/>
    <property type="project" value="UniProtKB-ARBA"/>
</dbReference>
<feature type="transmembrane region" description="Helical" evidence="8">
    <location>
        <begin position="399"/>
        <end position="417"/>
    </location>
</feature>
<protein>
    <submittedName>
        <fullName evidence="9">Membrane protein</fullName>
    </submittedName>
</protein>
<evidence type="ECO:0000256" key="5">
    <source>
        <dbReference type="ARBA" id="ARBA00022692"/>
    </source>
</evidence>
<keyword evidence="4" id="KW-0808">Transferase</keyword>
<dbReference type="RefSeq" id="WP_023057832.1">
    <property type="nucleotide sequence ID" value="NZ_JRNN01000066.1"/>
</dbReference>
<feature type="transmembrane region" description="Helical" evidence="8">
    <location>
        <begin position="78"/>
        <end position="98"/>
    </location>
</feature>
<keyword evidence="7 8" id="KW-0472">Membrane</keyword>
<feature type="transmembrane region" description="Helical" evidence="8">
    <location>
        <begin position="199"/>
        <end position="223"/>
    </location>
</feature>
<dbReference type="InterPro" id="IPR050297">
    <property type="entry name" value="LipidA_mod_glycosyltrf_83"/>
</dbReference>
<sequence length="423" mass="48872">MQNRYRQISLLFLAFLLLVLFLFGYTPTNDGDGYIEYARMCIDYGEPYPCAPTINGQPFIWNIGQINLVALSLYLFHSVYPILVLMCFLKAVSAYLLARIAQKTCNEQIGLIALLLYVCYPNNWGQSTTLLSEIPSITLLLGAVFIILHTSRLRNFFIAGMLMAVANWFRPIGLVFMGTFFLYFLFFKNKQWLRSFSSLLAGYTLFIFVVGTSCWLRTGYFLYQSETLWFNMAAATYETSVEPHYNAEAYPKGTIRYIGHMKDKTAIECNQIWKQRCLEWLKDNKANYLSKIPGRLVYMYMNDMDNIPAFLHDKSKAQNNYVTLPYRTLPYNLQNLSSIQWFGLLNMIYYAFLLLTFAFSLHVLCSEKRYDTLFLLCCIVIGGSLALVLAVHGETRFKAPFMPFIFIGAAVSIYEFIHNRRAI</sequence>
<comment type="subcellular location">
    <subcellularLocation>
        <location evidence="1">Cell membrane</location>
        <topology evidence="1">Multi-pass membrane protein</topology>
    </subcellularLocation>
</comment>
<keyword evidence="6 8" id="KW-1133">Transmembrane helix</keyword>
<reference evidence="9 10" key="1">
    <citation type="submission" date="2014-07" db="EMBL/GenBank/DDBJ databases">
        <authorList>
            <person name="McCorrison J."/>
            <person name="Sanka R."/>
            <person name="Torralba M."/>
            <person name="Gillis M."/>
            <person name="Haft D.H."/>
            <person name="Methe B."/>
            <person name="Sutton G."/>
            <person name="Nelson K.E."/>
        </authorList>
    </citation>
    <scope>NUCLEOTIDE SEQUENCE [LARGE SCALE GENOMIC DNA]</scope>
    <source>
        <strain evidence="9 10">DNF00853</strain>
    </source>
</reference>
<evidence type="ECO:0000256" key="7">
    <source>
        <dbReference type="ARBA" id="ARBA00023136"/>
    </source>
</evidence>
<feature type="transmembrane region" description="Helical" evidence="8">
    <location>
        <begin position="373"/>
        <end position="393"/>
    </location>
</feature>
<keyword evidence="3" id="KW-0328">Glycosyltransferase</keyword>
<proteinExistence type="predicted"/>
<keyword evidence="2" id="KW-1003">Cell membrane</keyword>
<evidence type="ECO:0000256" key="4">
    <source>
        <dbReference type="ARBA" id="ARBA00022679"/>
    </source>
</evidence>
<dbReference type="PANTHER" id="PTHR33908">
    <property type="entry name" value="MANNOSYLTRANSFERASE YKCB-RELATED"/>
    <property type="match status" value="1"/>
</dbReference>
<evidence type="ECO:0000313" key="9">
    <source>
        <dbReference type="EMBL" id="KGF34640.1"/>
    </source>
</evidence>
<evidence type="ECO:0000256" key="8">
    <source>
        <dbReference type="SAM" id="Phobius"/>
    </source>
</evidence>